<name>A0A1G8AC99_9SPHI</name>
<keyword evidence="5" id="KW-1185">Reference proteome</keyword>
<evidence type="ECO:0000256" key="1">
    <source>
        <dbReference type="ARBA" id="ARBA00022553"/>
    </source>
</evidence>
<dbReference type="Gene3D" id="3.40.50.2300">
    <property type="match status" value="1"/>
</dbReference>
<dbReference type="AlphaFoldDB" id="A0A1G8AC99"/>
<evidence type="ECO:0000259" key="3">
    <source>
        <dbReference type="PROSITE" id="PS50110"/>
    </source>
</evidence>
<feature type="modified residue" description="4-aspartylphosphate" evidence="2">
    <location>
        <position position="52"/>
    </location>
</feature>
<dbReference type="EMBL" id="FNCG01000007">
    <property type="protein sequence ID" value="SDH18519.1"/>
    <property type="molecule type" value="Genomic_DNA"/>
</dbReference>
<evidence type="ECO:0000313" key="4">
    <source>
        <dbReference type="EMBL" id="SDH18519.1"/>
    </source>
</evidence>
<dbReference type="RefSeq" id="WP_091168756.1">
    <property type="nucleotide sequence ID" value="NZ_FNCG01000007.1"/>
</dbReference>
<dbReference type="InterPro" id="IPR011006">
    <property type="entry name" value="CheY-like_superfamily"/>
</dbReference>
<dbReference type="STRING" id="551996.SAMN05192573_107154"/>
<feature type="domain" description="Response regulatory" evidence="3">
    <location>
        <begin position="3"/>
        <end position="117"/>
    </location>
</feature>
<dbReference type="CDD" id="cd00156">
    <property type="entry name" value="REC"/>
    <property type="match status" value="1"/>
</dbReference>
<accession>A0A1G8AC99</accession>
<evidence type="ECO:0000313" key="5">
    <source>
        <dbReference type="Proteomes" id="UP000199705"/>
    </source>
</evidence>
<dbReference type="PANTHER" id="PTHR44591:SF3">
    <property type="entry name" value="RESPONSE REGULATORY DOMAIN-CONTAINING PROTEIN"/>
    <property type="match status" value="1"/>
</dbReference>
<dbReference type="InterPro" id="IPR050595">
    <property type="entry name" value="Bact_response_regulator"/>
</dbReference>
<evidence type="ECO:0000256" key="2">
    <source>
        <dbReference type="PROSITE-ProRule" id="PRU00169"/>
    </source>
</evidence>
<gene>
    <name evidence="4" type="ORF">SAMN05192573_107154</name>
</gene>
<dbReference type="Proteomes" id="UP000199705">
    <property type="component" value="Unassembled WGS sequence"/>
</dbReference>
<dbReference type="PROSITE" id="PS50110">
    <property type="entry name" value="RESPONSE_REGULATORY"/>
    <property type="match status" value="1"/>
</dbReference>
<dbReference type="GO" id="GO:0000160">
    <property type="term" value="P:phosphorelay signal transduction system"/>
    <property type="evidence" value="ECO:0007669"/>
    <property type="project" value="InterPro"/>
</dbReference>
<dbReference type="InterPro" id="IPR001789">
    <property type="entry name" value="Sig_transdc_resp-reg_receiver"/>
</dbReference>
<keyword evidence="1 2" id="KW-0597">Phosphoprotein</keyword>
<dbReference type="SMART" id="SM00448">
    <property type="entry name" value="REC"/>
    <property type="match status" value="1"/>
</dbReference>
<protein>
    <submittedName>
        <fullName evidence="4">Response regulator receiver domain-containing protein</fullName>
    </submittedName>
</protein>
<dbReference type="Pfam" id="PF00072">
    <property type="entry name" value="Response_reg"/>
    <property type="match status" value="1"/>
</dbReference>
<reference evidence="5" key="1">
    <citation type="submission" date="2016-10" db="EMBL/GenBank/DDBJ databases">
        <authorList>
            <person name="Varghese N."/>
            <person name="Submissions S."/>
        </authorList>
    </citation>
    <scope>NUCLEOTIDE SEQUENCE [LARGE SCALE GENOMIC DNA]</scope>
    <source>
        <strain evidence="5">Gh-67</strain>
    </source>
</reference>
<organism evidence="4 5">
    <name type="scientific">Mucilaginibacter gossypii</name>
    <dbReference type="NCBI Taxonomy" id="551996"/>
    <lineage>
        <taxon>Bacteria</taxon>
        <taxon>Pseudomonadati</taxon>
        <taxon>Bacteroidota</taxon>
        <taxon>Sphingobacteriia</taxon>
        <taxon>Sphingobacteriales</taxon>
        <taxon>Sphingobacteriaceae</taxon>
        <taxon>Mucilaginibacter</taxon>
    </lineage>
</organism>
<proteinExistence type="predicted"/>
<dbReference type="SUPFAM" id="SSF52172">
    <property type="entry name" value="CheY-like"/>
    <property type="match status" value="1"/>
</dbReference>
<dbReference type="PANTHER" id="PTHR44591">
    <property type="entry name" value="STRESS RESPONSE REGULATOR PROTEIN 1"/>
    <property type="match status" value="1"/>
</dbReference>
<sequence length="129" mass="14564">MKKILLLDDNLDIVQIVAEVLTYEGYQVQSVSTCTGFLSVIAGFEPDLILLDYRLRDGNGGELCRQIKNHTQFSYIPVVLFTAYAQRDFGFENFGFDGFIAKPFDLDELIETVQGLLYSDSHGFDLADH</sequence>